<dbReference type="Pfam" id="PF01740">
    <property type="entry name" value="STAS"/>
    <property type="match status" value="1"/>
</dbReference>
<dbReference type="NCBIfam" id="TIGR00377">
    <property type="entry name" value="ant_ant_sig"/>
    <property type="match status" value="1"/>
</dbReference>
<proteinExistence type="inferred from homology"/>
<comment type="similarity">
    <text evidence="1 2">Belongs to the anti-sigma-factor antagonist family.</text>
</comment>
<accession>A0A0P9D3X9</accession>
<sequence>MTINTQSHGAIDILNLRGRFDAHMAPELKNWQDSTVDRTHVVINLAGVTFIDSSALAMLVRGLKRCRQQGGDVHLCAMQPPVRIIFELTKLDKAFKIFPTEQEAIAAFN</sequence>
<dbReference type="PANTHER" id="PTHR33495:SF2">
    <property type="entry name" value="ANTI-SIGMA FACTOR ANTAGONIST TM_1081-RELATED"/>
    <property type="match status" value="1"/>
</dbReference>
<evidence type="ECO:0000259" key="3">
    <source>
        <dbReference type="PROSITE" id="PS50801"/>
    </source>
</evidence>
<gene>
    <name evidence="4" type="ORF">SE17_13935</name>
</gene>
<dbReference type="Proteomes" id="UP000050509">
    <property type="component" value="Unassembled WGS sequence"/>
</dbReference>
<evidence type="ECO:0000313" key="4">
    <source>
        <dbReference type="EMBL" id="KPV52697.1"/>
    </source>
</evidence>
<evidence type="ECO:0000256" key="1">
    <source>
        <dbReference type="ARBA" id="ARBA00009013"/>
    </source>
</evidence>
<dbReference type="InterPro" id="IPR002645">
    <property type="entry name" value="STAS_dom"/>
</dbReference>
<dbReference type="AlphaFoldDB" id="A0A0P9D3X9"/>
<comment type="caution">
    <text evidence="4">The sequence shown here is derived from an EMBL/GenBank/DDBJ whole genome shotgun (WGS) entry which is preliminary data.</text>
</comment>
<dbReference type="InterPro" id="IPR036513">
    <property type="entry name" value="STAS_dom_sf"/>
</dbReference>
<feature type="domain" description="STAS" evidence="3">
    <location>
        <begin position="1"/>
        <end position="108"/>
    </location>
</feature>
<dbReference type="PANTHER" id="PTHR33495">
    <property type="entry name" value="ANTI-SIGMA FACTOR ANTAGONIST TM_1081-RELATED-RELATED"/>
    <property type="match status" value="1"/>
</dbReference>
<dbReference type="Gene3D" id="3.30.750.24">
    <property type="entry name" value="STAS domain"/>
    <property type="match status" value="1"/>
</dbReference>
<dbReference type="InterPro" id="IPR003658">
    <property type="entry name" value="Anti-sigma_ant"/>
</dbReference>
<evidence type="ECO:0000313" key="5">
    <source>
        <dbReference type="Proteomes" id="UP000050509"/>
    </source>
</evidence>
<protein>
    <recommendedName>
        <fullName evidence="2">Anti-sigma factor antagonist</fullName>
    </recommendedName>
</protein>
<name>A0A0P9D3X9_9CHLR</name>
<dbReference type="CDD" id="cd07043">
    <property type="entry name" value="STAS_anti-anti-sigma_factors"/>
    <property type="match status" value="1"/>
</dbReference>
<dbReference type="EMBL" id="LJCR01000458">
    <property type="protein sequence ID" value="KPV52697.1"/>
    <property type="molecule type" value="Genomic_DNA"/>
</dbReference>
<keyword evidence="5" id="KW-1185">Reference proteome</keyword>
<reference evidence="4 5" key="1">
    <citation type="submission" date="2015-09" db="EMBL/GenBank/DDBJ databases">
        <title>Draft genome sequence of Kouleothrix aurantiaca JCM 19913.</title>
        <authorList>
            <person name="Hemp J."/>
        </authorList>
    </citation>
    <scope>NUCLEOTIDE SEQUENCE [LARGE SCALE GENOMIC DNA]</scope>
    <source>
        <strain evidence="4 5">COM-B</strain>
    </source>
</reference>
<organism evidence="4 5">
    <name type="scientific">Kouleothrix aurantiaca</name>
    <dbReference type="NCBI Taxonomy" id="186479"/>
    <lineage>
        <taxon>Bacteria</taxon>
        <taxon>Bacillati</taxon>
        <taxon>Chloroflexota</taxon>
        <taxon>Chloroflexia</taxon>
        <taxon>Chloroflexales</taxon>
        <taxon>Roseiflexineae</taxon>
        <taxon>Roseiflexaceae</taxon>
        <taxon>Kouleothrix</taxon>
    </lineage>
</organism>
<evidence type="ECO:0000256" key="2">
    <source>
        <dbReference type="RuleBase" id="RU003749"/>
    </source>
</evidence>
<dbReference type="PROSITE" id="PS50801">
    <property type="entry name" value="STAS"/>
    <property type="match status" value="1"/>
</dbReference>
<dbReference type="SUPFAM" id="SSF52091">
    <property type="entry name" value="SpoIIaa-like"/>
    <property type="match status" value="1"/>
</dbReference>
<dbReference type="GO" id="GO:0043856">
    <property type="term" value="F:anti-sigma factor antagonist activity"/>
    <property type="evidence" value="ECO:0007669"/>
    <property type="project" value="InterPro"/>
</dbReference>